<dbReference type="RefSeq" id="WP_169259374.1">
    <property type="nucleotide sequence ID" value="NZ_WTVQ01000006.1"/>
</dbReference>
<organism evidence="1 2">
    <name type="scientific">Aromatoleum diolicum</name>
    <dbReference type="NCBI Taxonomy" id="75796"/>
    <lineage>
        <taxon>Bacteria</taxon>
        <taxon>Pseudomonadati</taxon>
        <taxon>Pseudomonadota</taxon>
        <taxon>Betaproteobacteria</taxon>
        <taxon>Rhodocyclales</taxon>
        <taxon>Rhodocyclaceae</taxon>
        <taxon>Aromatoleum</taxon>
    </lineage>
</organism>
<keyword evidence="2" id="KW-1185">Reference proteome</keyword>
<evidence type="ECO:0000313" key="2">
    <source>
        <dbReference type="Proteomes" id="UP000648984"/>
    </source>
</evidence>
<proteinExistence type="predicted"/>
<evidence type="ECO:0000313" key="1">
    <source>
        <dbReference type="EMBL" id="NMG74229.1"/>
    </source>
</evidence>
<dbReference type="EMBL" id="WTVQ01000006">
    <property type="protein sequence ID" value="NMG74229.1"/>
    <property type="molecule type" value="Genomic_DNA"/>
</dbReference>
<accession>A0ABX1Q787</accession>
<dbReference type="Proteomes" id="UP000648984">
    <property type="component" value="Unassembled WGS sequence"/>
</dbReference>
<sequence length="163" mass="18413">MRSVAIIGSFRRHNDPIQKACADLRVAGLMVTSPQGDVIVNHGDEFVRFRQDDVNRTNAQIQLVALHRIFRADVTYVVAPGGYVGKTTCYEIGRLVQAQRPIYFSEHPDDLPVEIPPRVIMPLEEFISNIANPEWVPKWAFDSGDAACCVMERELIDGDFRNE</sequence>
<protein>
    <submittedName>
        <fullName evidence="1">Uncharacterized protein</fullName>
    </submittedName>
</protein>
<name>A0ABX1Q787_9RHOO</name>
<gene>
    <name evidence="1" type="ORF">GPA25_05600</name>
</gene>
<reference evidence="1 2" key="1">
    <citation type="submission" date="2019-12" db="EMBL/GenBank/DDBJ databases">
        <title>Comparative genomics gives insights into the taxonomy of the Azoarcus-Aromatoleum group and reveals separate origins of nif in the plant-associated Azoarcus and non-plant-associated Aromatoleum sub-groups.</title>
        <authorList>
            <person name="Lafos M."/>
            <person name="Maluk M."/>
            <person name="Batista M."/>
            <person name="Junghare M."/>
            <person name="Carmona M."/>
            <person name="Faoro H."/>
            <person name="Cruz L.M."/>
            <person name="Battistoni F."/>
            <person name="De Souza E."/>
            <person name="Pedrosa F."/>
            <person name="Chen W.-M."/>
            <person name="Poole P.S."/>
            <person name="Dixon R.A."/>
            <person name="James E.K."/>
        </authorList>
    </citation>
    <scope>NUCLEOTIDE SEQUENCE [LARGE SCALE GENOMIC DNA]</scope>
    <source>
        <strain evidence="1 2">22Lin</strain>
    </source>
</reference>
<comment type="caution">
    <text evidence="1">The sequence shown here is derived from an EMBL/GenBank/DDBJ whole genome shotgun (WGS) entry which is preliminary data.</text>
</comment>